<accession>A0A1F6MD88</accession>
<dbReference type="InterPro" id="IPR009081">
    <property type="entry name" value="PP-bd_ACP"/>
</dbReference>
<dbReference type="InterPro" id="IPR036736">
    <property type="entry name" value="ACP-like_sf"/>
</dbReference>
<dbReference type="EMBL" id="MFQE01000077">
    <property type="protein sequence ID" value="OGH69508.1"/>
    <property type="molecule type" value="Genomic_DNA"/>
</dbReference>
<gene>
    <name evidence="2" type="ORF">A3C90_00110</name>
</gene>
<dbReference type="PROSITE" id="PS50075">
    <property type="entry name" value="CARRIER"/>
    <property type="match status" value="1"/>
</dbReference>
<dbReference type="Gene3D" id="1.10.1200.10">
    <property type="entry name" value="ACP-like"/>
    <property type="match status" value="1"/>
</dbReference>
<evidence type="ECO:0000259" key="1">
    <source>
        <dbReference type="PROSITE" id="PS50075"/>
    </source>
</evidence>
<dbReference type="SUPFAM" id="SSF47336">
    <property type="entry name" value="ACP-like"/>
    <property type="match status" value="1"/>
</dbReference>
<dbReference type="Pfam" id="PF00550">
    <property type="entry name" value="PP-binding"/>
    <property type="match status" value="1"/>
</dbReference>
<feature type="domain" description="Carrier" evidence="1">
    <location>
        <begin position="1"/>
        <end position="73"/>
    </location>
</feature>
<evidence type="ECO:0000313" key="3">
    <source>
        <dbReference type="Proteomes" id="UP000177457"/>
    </source>
</evidence>
<reference evidence="2 3" key="1">
    <citation type="journal article" date="2016" name="Nat. Commun.">
        <title>Thousands of microbial genomes shed light on interconnected biogeochemical processes in an aquifer system.</title>
        <authorList>
            <person name="Anantharaman K."/>
            <person name="Brown C.T."/>
            <person name="Hug L.A."/>
            <person name="Sharon I."/>
            <person name="Castelle C.J."/>
            <person name="Probst A.J."/>
            <person name="Thomas B.C."/>
            <person name="Singh A."/>
            <person name="Wilkins M.J."/>
            <person name="Karaoz U."/>
            <person name="Brodie E.L."/>
            <person name="Williams K.H."/>
            <person name="Hubbard S.S."/>
            <person name="Banfield J.F."/>
        </authorList>
    </citation>
    <scope>NUCLEOTIDE SEQUENCE [LARGE SCALE GENOMIC DNA]</scope>
</reference>
<dbReference type="Proteomes" id="UP000177457">
    <property type="component" value="Unassembled WGS sequence"/>
</dbReference>
<protein>
    <recommendedName>
        <fullName evidence="1">Carrier domain-containing protein</fullName>
    </recommendedName>
</protein>
<proteinExistence type="predicted"/>
<sequence length="78" mass="8490">MKRLAAILARVLDIDEAAINDATSPDTVETWDSFNGLMLVSELEAHFGVKFSMDEVLSVTCVADIKNALARHGVVLED</sequence>
<dbReference type="AlphaFoldDB" id="A0A1F6MD88"/>
<organism evidence="2 3">
    <name type="scientific">Candidatus Magasanikbacteria bacterium RIFCSPHIGHO2_02_FULL_51_14</name>
    <dbReference type="NCBI Taxonomy" id="1798683"/>
    <lineage>
        <taxon>Bacteria</taxon>
        <taxon>Candidatus Magasanikiibacteriota</taxon>
    </lineage>
</organism>
<evidence type="ECO:0000313" key="2">
    <source>
        <dbReference type="EMBL" id="OGH69508.1"/>
    </source>
</evidence>
<comment type="caution">
    <text evidence="2">The sequence shown here is derived from an EMBL/GenBank/DDBJ whole genome shotgun (WGS) entry which is preliminary data.</text>
</comment>
<name>A0A1F6MD88_9BACT</name>
<dbReference type="STRING" id="1798683.A3C90_00110"/>